<dbReference type="PROSITE" id="PS50893">
    <property type="entry name" value="ABC_TRANSPORTER_2"/>
    <property type="match status" value="1"/>
</dbReference>
<evidence type="ECO:0000256" key="1">
    <source>
        <dbReference type="ARBA" id="ARBA00022741"/>
    </source>
</evidence>
<dbReference type="RefSeq" id="WP_262068056.1">
    <property type="nucleotide sequence ID" value="NZ_JAMXOC010000002.1"/>
</dbReference>
<keyword evidence="2 4" id="KW-0067">ATP-binding</keyword>
<keyword evidence="5" id="KW-1185">Reference proteome</keyword>
<dbReference type="PANTHER" id="PTHR24220">
    <property type="entry name" value="IMPORT ATP-BINDING PROTEIN"/>
    <property type="match status" value="1"/>
</dbReference>
<organism evidence="4 5">
    <name type="scientific">Ohessyouella blattaphilus</name>
    <dbReference type="NCBI Taxonomy" id="2949333"/>
    <lineage>
        <taxon>Bacteria</taxon>
        <taxon>Bacillati</taxon>
        <taxon>Bacillota</taxon>
        <taxon>Clostridia</taxon>
        <taxon>Lachnospirales</taxon>
        <taxon>Lachnospiraceae</taxon>
        <taxon>Ohessyouella</taxon>
    </lineage>
</organism>
<dbReference type="InterPro" id="IPR015854">
    <property type="entry name" value="ABC_transpr_LolD-like"/>
</dbReference>
<name>A0ABT1EEP1_9FIRM</name>
<dbReference type="Proteomes" id="UP001523565">
    <property type="component" value="Unassembled WGS sequence"/>
</dbReference>
<protein>
    <submittedName>
        <fullName evidence="4">ATP-binding cassette domain-containing protein</fullName>
    </submittedName>
</protein>
<dbReference type="PANTHER" id="PTHR24220:SF470">
    <property type="entry name" value="CELL DIVISION ATP-BINDING PROTEIN FTSE"/>
    <property type="match status" value="1"/>
</dbReference>
<evidence type="ECO:0000313" key="5">
    <source>
        <dbReference type="Proteomes" id="UP001523565"/>
    </source>
</evidence>
<comment type="caution">
    <text evidence="4">The sequence shown here is derived from an EMBL/GenBank/DDBJ whole genome shotgun (WGS) entry which is preliminary data.</text>
</comment>
<dbReference type="InterPro" id="IPR003439">
    <property type="entry name" value="ABC_transporter-like_ATP-bd"/>
</dbReference>
<keyword evidence="1" id="KW-0547">Nucleotide-binding</keyword>
<dbReference type="PROSITE" id="PS00211">
    <property type="entry name" value="ABC_TRANSPORTER_1"/>
    <property type="match status" value="1"/>
</dbReference>
<dbReference type="EMBL" id="JAMZFV010000002">
    <property type="protein sequence ID" value="MCP1109150.1"/>
    <property type="molecule type" value="Genomic_DNA"/>
</dbReference>
<gene>
    <name evidence="4" type="ORF">NK118_02685</name>
</gene>
<reference evidence="4 5" key="1">
    <citation type="journal article" date="2022" name="Genome Biol. Evol.">
        <title>Host diet, physiology and behaviors set the stage for Lachnospiraceae cladogenesis.</title>
        <authorList>
            <person name="Vera-Ponce De Leon A."/>
            <person name="Schneider M."/>
            <person name="Jahnes B.C."/>
            <person name="Sadowski V."/>
            <person name="Camuy-Velez L.A."/>
            <person name="Duan J."/>
            <person name="Sabree Z.L."/>
        </authorList>
    </citation>
    <scope>NUCLEOTIDE SEQUENCE [LARGE SCALE GENOMIC DNA]</scope>
    <source>
        <strain evidence="4 5">PAL227</strain>
    </source>
</reference>
<dbReference type="InterPro" id="IPR017871">
    <property type="entry name" value="ABC_transporter-like_CS"/>
</dbReference>
<evidence type="ECO:0000259" key="3">
    <source>
        <dbReference type="PROSITE" id="PS50893"/>
    </source>
</evidence>
<dbReference type="InterPro" id="IPR027417">
    <property type="entry name" value="P-loop_NTPase"/>
</dbReference>
<dbReference type="GO" id="GO:0005524">
    <property type="term" value="F:ATP binding"/>
    <property type="evidence" value="ECO:0007669"/>
    <property type="project" value="UniProtKB-KW"/>
</dbReference>
<evidence type="ECO:0000256" key="2">
    <source>
        <dbReference type="ARBA" id="ARBA00022840"/>
    </source>
</evidence>
<sequence>MKEIVFENVSKIYDNGGIGLENASFAVEKGEFVFVVGKSGSGKSTLLRLVSAQMPKSEGTITVGGVCLSAIPKGKLPLFRRQFGIMERELGLLPDLDVRGNISLAMYATEQPFSRIKKRVTQTMATLGISHCAKQYPNQLSGGEAARVMLARALVINPRILVIDEPTANLDPDASWDMMCLLNELNRMGVTMIVASHSRELVTIMKKRVITLVSGVVVADEKNSIYSSKAMDVFAEKRVYNERRQYQNLRGGLPN</sequence>
<evidence type="ECO:0000313" key="4">
    <source>
        <dbReference type="EMBL" id="MCP1109150.1"/>
    </source>
</evidence>
<dbReference type="InterPro" id="IPR003593">
    <property type="entry name" value="AAA+_ATPase"/>
</dbReference>
<proteinExistence type="predicted"/>
<dbReference type="SUPFAM" id="SSF52540">
    <property type="entry name" value="P-loop containing nucleoside triphosphate hydrolases"/>
    <property type="match status" value="1"/>
</dbReference>
<accession>A0ABT1EEP1</accession>
<dbReference type="Gene3D" id="3.40.50.300">
    <property type="entry name" value="P-loop containing nucleotide triphosphate hydrolases"/>
    <property type="match status" value="1"/>
</dbReference>
<dbReference type="SMART" id="SM00382">
    <property type="entry name" value="AAA"/>
    <property type="match status" value="1"/>
</dbReference>
<feature type="domain" description="ABC transporter" evidence="3">
    <location>
        <begin position="4"/>
        <end position="239"/>
    </location>
</feature>
<dbReference type="Pfam" id="PF00005">
    <property type="entry name" value="ABC_tran"/>
    <property type="match status" value="1"/>
</dbReference>